<dbReference type="Proteomes" id="UP000886501">
    <property type="component" value="Unassembled WGS sequence"/>
</dbReference>
<keyword evidence="2" id="KW-1185">Reference proteome</keyword>
<dbReference type="EMBL" id="MU118017">
    <property type="protein sequence ID" value="KAF9648232.1"/>
    <property type="molecule type" value="Genomic_DNA"/>
</dbReference>
<protein>
    <submittedName>
        <fullName evidence="1">Uncharacterized protein</fullName>
    </submittedName>
</protein>
<sequence>MEETLRSSPPSKNAAKSFTAFFPPPVLTTIGLATVAFCCVSFSFSGFLTTNRSTNSFKLVL</sequence>
<accession>A0ACB6ZF99</accession>
<evidence type="ECO:0000313" key="2">
    <source>
        <dbReference type="Proteomes" id="UP000886501"/>
    </source>
</evidence>
<comment type="caution">
    <text evidence="1">The sequence shown here is derived from an EMBL/GenBank/DDBJ whole genome shotgun (WGS) entry which is preliminary data.</text>
</comment>
<organism evidence="1 2">
    <name type="scientific">Thelephora ganbajun</name>
    <name type="common">Ganba fungus</name>
    <dbReference type="NCBI Taxonomy" id="370292"/>
    <lineage>
        <taxon>Eukaryota</taxon>
        <taxon>Fungi</taxon>
        <taxon>Dikarya</taxon>
        <taxon>Basidiomycota</taxon>
        <taxon>Agaricomycotina</taxon>
        <taxon>Agaricomycetes</taxon>
        <taxon>Thelephorales</taxon>
        <taxon>Thelephoraceae</taxon>
        <taxon>Thelephora</taxon>
    </lineage>
</organism>
<reference evidence="1" key="2">
    <citation type="journal article" date="2020" name="Nat. Commun.">
        <title>Large-scale genome sequencing of mycorrhizal fungi provides insights into the early evolution of symbiotic traits.</title>
        <authorList>
            <person name="Miyauchi S."/>
            <person name="Kiss E."/>
            <person name="Kuo A."/>
            <person name="Drula E."/>
            <person name="Kohler A."/>
            <person name="Sanchez-Garcia M."/>
            <person name="Morin E."/>
            <person name="Andreopoulos B."/>
            <person name="Barry K.W."/>
            <person name="Bonito G."/>
            <person name="Buee M."/>
            <person name="Carver A."/>
            <person name="Chen C."/>
            <person name="Cichocki N."/>
            <person name="Clum A."/>
            <person name="Culley D."/>
            <person name="Crous P.W."/>
            <person name="Fauchery L."/>
            <person name="Girlanda M."/>
            <person name="Hayes R.D."/>
            <person name="Keri Z."/>
            <person name="LaButti K."/>
            <person name="Lipzen A."/>
            <person name="Lombard V."/>
            <person name="Magnuson J."/>
            <person name="Maillard F."/>
            <person name="Murat C."/>
            <person name="Nolan M."/>
            <person name="Ohm R.A."/>
            <person name="Pangilinan J."/>
            <person name="Pereira M.F."/>
            <person name="Perotto S."/>
            <person name="Peter M."/>
            <person name="Pfister S."/>
            <person name="Riley R."/>
            <person name="Sitrit Y."/>
            <person name="Stielow J.B."/>
            <person name="Szollosi G."/>
            <person name="Zifcakova L."/>
            <person name="Stursova M."/>
            <person name="Spatafora J.W."/>
            <person name="Tedersoo L."/>
            <person name="Vaario L.M."/>
            <person name="Yamada A."/>
            <person name="Yan M."/>
            <person name="Wang P."/>
            <person name="Xu J."/>
            <person name="Bruns T."/>
            <person name="Baldrian P."/>
            <person name="Vilgalys R."/>
            <person name="Dunand C."/>
            <person name="Henrissat B."/>
            <person name="Grigoriev I.V."/>
            <person name="Hibbett D."/>
            <person name="Nagy L.G."/>
            <person name="Martin F.M."/>
        </authorList>
    </citation>
    <scope>NUCLEOTIDE SEQUENCE</scope>
    <source>
        <strain evidence="1">P2</strain>
    </source>
</reference>
<evidence type="ECO:0000313" key="1">
    <source>
        <dbReference type="EMBL" id="KAF9648232.1"/>
    </source>
</evidence>
<name>A0ACB6ZF99_THEGA</name>
<reference evidence="1" key="1">
    <citation type="submission" date="2019-10" db="EMBL/GenBank/DDBJ databases">
        <authorList>
            <consortium name="DOE Joint Genome Institute"/>
            <person name="Kuo A."/>
            <person name="Miyauchi S."/>
            <person name="Kiss E."/>
            <person name="Drula E."/>
            <person name="Kohler A."/>
            <person name="Sanchez-Garcia M."/>
            <person name="Andreopoulos B."/>
            <person name="Barry K.W."/>
            <person name="Bonito G."/>
            <person name="Buee M."/>
            <person name="Carver A."/>
            <person name="Chen C."/>
            <person name="Cichocki N."/>
            <person name="Clum A."/>
            <person name="Culley D."/>
            <person name="Crous P.W."/>
            <person name="Fauchery L."/>
            <person name="Girlanda M."/>
            <person name="Hayes R."/>
            <person name="Keri Z."/>
            <person name="Labutti K."/>
            <person name="Lipzen A."/>
            <person name="Lombard V."/>
            <person name="Magnuson J."/>
            <person name="Maillard F."/>
            <person name="Morin E."/>
            <person name="Murat C."/>
            <person name="Nolan M."/>
            <person name="Ohm R."/>
            <person name="Pangilinan J."/>
            <person name="Pereira M."/>
            <person name="Perotto S."/>
            <person name="Peter M."/>
            <person name="Riley R."/>
            <person name="Sitrit Y."/>
            <person name="Stielow B."/>
            <person name="Szollosi G."/>
            <person name="Zifcakova L."/>
            <person name="Stursova M."/>
            <person name="Spatafora J.W."/>
            <person name="Tedersoo L."/>
            <person name="Vaario L.-M."/>
            <person name="Yamada A."/>
            <person name="Yan M."/>
            <person name="Wang P."/>
            <person name="Xu J."/>
            <person name="Bruns T."/>
            <person name="Baldrian P."/>
            <person name="Vilgalys R."/>
            <person name="Henrissat B."/>
            <person name="Grigoriev I.V."/>
            <person name="Hibbett D."/>
            <person name="Nagy L.G."/>
            <person name="Martin F.M."/>
        </authorList>
    </citation>
    <scope>NUCLEOTIDE SEQUENCE</scope>
    <source>
        <strain evidence="1">P2</strain>
    </source>
</reference>
<gene>
    <name evidence="1" type="ORF">BDM02DRAFT_3115705</name>
</gene>
<proteinExistence type="predicted"/>